<keyword evidence="3" id="KW-1185">Reference proteome</keyword>
<feature type="region of interest" description="Disordered" evidence="1">
    <location>
        <begin position="1"/>
        <end position="50"/>
    </location>
</feature>
<evidence type="ECO:0008006" key="4">
    <source>
        <dbReference type="Google" id="ProtNLM"/>
    </source>
</evidence>
<gene>
    <name evidence="2" type="ORF">FH603_5765</name>
</gene>
<sequence length="158" mass="18192">MADQDPLTELEFSKQQSENTITELPLSTTPPDILEESGKKGKGGRRRHAPDVGVWSIRGIEFETRTAFEKAAERSGKTIGQYLNEDLRQYAQEQLKKGNQPPARQEDLRTEIDDLKSVVVQLAQRTELDNQRDEELRIIREAIQQRPASFREWLFGKK</sequence>
<proteinExistence type="predicted"/>
<accession>A0ABR6WFA5</accession>
<dbReference type="RefSeq" id="WP_235985652.1">
    <property type="nucleotide sequence ID" value="NZ_VFIA01000095.1"/>
</dbReference>
<organism evidence="2 3">
    <name type="scientific">Spirosoma utsteinense</name>
    <dbReference type="NCBI Taxonomy" id="2585773"/>
    <lineage>
        <taxon>Bacteria</taxon>
        <taxon>Pseudomonadati</taxon>
        <taxon>Bacteroidota</taxon>
        <taxon>Cytophagia</taxon>
        <taxon>Cytophagales</taxon>
        <taxon>Cytophagaceae</taxon>
        <taxon>Spirosoma</taxon>
    </lineage>
</organism>
<comment type="caution">
    <text evidence="2">The sequence shown here is derived from an EMBL/GenBank/DDBJ whole genome shotgun (WGS) entry which is preliminary data.</text>
</comment>
<dbReference type="Proteomes" id="UP000700732">
    <property type="component" value="Unassembled WGS sequence"/>
</dbReference>
<reference evidence="2 3" key="1">
    <citation type="submission" date="2019-06" db="EMBL/GenBank/DDBJ databases">
        <title>Spirosoma utsteinense sp. nov. isolated from Antarctic ice-free soils.</title>
        <authorList>
            <person name="Tahon G."/>
        </authorList>
    </citation>
    <scope>NUCLEOTIDE SEQUENCE [LARGE SCALE GENOMIC DNA]</scope>
    <source>
        <strain evidence="2 3">LMG 31447</strain>
    </source>
</reference>
<feature type="compositionally biased region" description="Polar residues" evidence="1">
    <location>
        <begin position="13"/>
        <end position="30"/>
    </location>
</feature>
<evidence type="ECO:0000313" key="3">
    <source>
        <dbReference type="Proteomes" id="UP000700732"/>
    </source>
</evidence>
<name>A0ABR6WFA5_9BACT</name>
<evidence type="ECO:0000313" key="2">
    <source>
        <dbReference type="EMBL" id="MBC3795230.1"/>
    </source>
</evidence>
<protein>
    <recommendedName>
        <fullName evidence="4">Mobilization protein</fullName>
    </recommendedName>
</protein>
<evidence type="ECO:0000256" key="1">
    <source>
        <dbReference type="SAM" id="MobiDB-lite"/>
    </source>
</evidence>
<dbReference type="EMBL" id="VFIA01000095">
    <property type="protein sequence ID" value="MBC3795230.1"/>
    <property type="molecule type" value="Genomic_DNA"/>
</dbReference>